<dbReference type="NCBIfam" id="NF033545">
    <property type="entry name" value="transpos_IS630"/>
    <property type="match status" value="1"/>
</dbReference>
<dbReference type="Proteomes" id="UP000034037">
    <property type="component" value="Chromosome"/>
</dbReference>
<sequence length="344" mass="39178">MVAAPKIALTDEEITILKSYKRSRFSLVQHKAEALLLLNGNIDINFIADFLDRRPSTVTTWAKDYQRIRMASLYTGHAANTNASKLTLTQRHEIATVLSTPPSAQDIPAQFWTVPHLKDWITSQFDVIYDSDTTYHLLLRHAGLSFKYPQVFDKRRGSDAEINARMSQIRDEIAEALNDPGQVVFAADEVRIEHEAEVRKAWVHIGQPTTLSVDRVRQAQSYIGFLSQTTGEVDLLRLEWQNTETIIEALTTLVGRHPGKKITVVWDNARWHRSKKLREHLGEGNALANVHLVWLPPYAPDHNPIEKVWNEAKAAISNRQRLVFEDTVVGFETFIGSSTFSYRI</sequence>
<evidence type="ECO:0000259" key="1">
    <source>
        <dbReference type="Pfam" id="PF13358"/>
    </source>
</evidence>
<protein>
    <submittedName>
        <fullName evidence="3">DDE endonuclease</fullName>
    </submittedName>
</protein>
<keyword evidence="3" id="KW-0540">Nuclease</keyword>
<dbReference type="Gene3D" id="3.30.420.10">
    <property type="entry name" value="Ribonuclease H-like superfamily/Ribonuclease H"/>
    <property type="match status" value="1"/>
</dbReference>
<dbReference type="GO" id="GO:0003676">
    <property type="term" value="F:nucleic acid binding"/>
    <property type="evidence" value="ECO:0007669"/>
    <property type="project" value="InterPro"/>
</dbReference>
<dbReference type="InterPro" id="IPR038717">
    <property type="entry name" value="Tc1-like_DDE_dom"/>
</dbReference>
<dbReference type="EMBL" id="CP011309">
    <property type="protein sequence ID" value="AKF28859.1"/>
    <property type="molecule type" value="Genomic_DNA"/>
</dbReference>
<evidence type="ECO:0000313" key="2">
    <source>
        <dbReference type="EMBL" id="AKF27033.1"/>
    </source>
</evidence>
<dbReference type="RefSeq" id="WP_034983405.1">
    <property type="nucleotide sequence ID" value="NZ_CP011309.1"/>
</dbReference>
<dbReference type="InterPro" id="IPR036397">
    <property type="entry name" value="RNaseH_sf"/>
</dbReference>
<dbReference type="Pfam" id="PF13358">
    <property type="entry name" value="DDE_3"/>
    <property type="match status" value="1"/>
</dbReference>
<proteinExistence type="predicted"/>
<evidence type="ECO:0000313" key="4">
    <source>
        <dbReference type="Proteomes" id="UP000034037"/>
    </source>
</evidence>
<dbReference type="InterPro" id="IPR047655">
    <property type="entry name" value="Transpos_IS630-like"/>
</dbReference>
<accession>A0A0F6SS03</accession>
<feature type="domain" description="Tc1-like transposase DDE" evidence="1">
    <location>
        <begin position="186"/>
        <end position="321"/>
    </location>
</feature>
<dbReference type="EMBL" id="CP011309">
    <property type="protein sequence ID" value="AKF27033.1"/>
    <property type="molecule type" value="Genomic_DNA"/>
</dbReference>
<keyword evidence="3" id="KW-0255">Endonuclease</keyword>
<dbReference type="GO" id="GO:0004519">
    <property type="term" value="F:endonuclease activity"/>
    <property type="evidence" value="ECO:0007669"/>
    <property type="project" value="UniProtKB-KW"/>
</dbReference>
<gene>
    <name evidence="2" type="ORF">YH66_05425</name>
    <name evidence="3" type="ORF">YH66_15655</name>
</gene>
<dbReference type="PATRIC" id="fig|92706.3.peg.1124"/>
<keyword evidence="3" id="KW-0378">Hydrolase</keyword>
<name>A0A0F6SS03_9CORY</name>
<evidence type="ECO:0000313" key="3">
    <source>
        <dbReference type="EMBL" id="AKF28859.1"/>
    </source>
</evidence>
<dbReference type="AlphaFoldDB" id="A0A0F6SS03"/>
<reference evidence="3 4" key="1">
    <citation type="submission" date="2015-04" db="EMBL/GenBank/DDBJ databases">
        <title>Complete Genome Sequence of Brevibacterium flavum ATCC 15168.</title>
        <authorList>
            <person name="Ahn J."/>
            <person name="Park G."/>
            <person name="Jeon W."/>
            <person name="Jang Y."/>
            <person name="Jang M."/>
            <person name="Lee H."/>
            <person name="Lee H."/>
        </authorList>
    </citation>
    <scope>NUCLEOTIDE SEQUENCE [LARGE SCALE GENOMIC DNA]</scope>
    <source>
        <strain evidence="3 4">ATCC 15168</strain>
    </source>
</reference>
<organism evidence="3 4">
    <name type="scientific">[Brevibacterium] flavum</name>
    <dbReference type="NCBI Taxonomy" id="92706"/>
    <lineage>
        <taxon>Bacteria</taxon>
        <taxon>Bacillati</taxon>
        <taxon>Actinomycetota</taxon>
        <taxon>Actinomycetes</taxon>
        <taxon>Mycobacteriales</taxon>
        <taxon>Corynebacteriaceae</taxon>
        <taxon>Corynebacterium</taxon>
    </lineage>
</organism>
<keyword evidence="4" id="KW-1185">Reference proteome</keyword>
<dbReference type="HOGENOM" id="CLU_902721_0_0_11"/>